<dbReference type="PANTHER" id="PTHR10279">
    <property type="entry name" value="ORNITHINE DECARBOXYLASE ANTIZYME"/>
    <property type="match status" value="1"/>
</dbReference>
<dbReference type="SUPFAM" id="SSF55729">
    <property type="entry name" value="Acyl-CoA N-acyltransferases (Nat)"/>
    <property type="match status" value="1"/>
</dbReference>
<dbReference type="GO" id="GO:0005634">
    <property type="term" value="C:nucleus"/>
    <property type="evidence" value="ECO:0007669"/>
    <property type="project" value="TreeGrafter"/>
</dbReference>
<accession>A0A2S4PJH6</accession>
<dbReference type="GO" id="GO:0008073">
    <property type="term" value="F:ornithine decarboxylase inhibitor activity"/>
    <property type="evidence" value="ECO:0007669"/>
    <property type="project" value="InterPro"/>
</dbReference>
<keyword evidence="5" id="KW-0688">Ribosomal frameshifting</keyword>
<dbReference type="InterPro" id="IPR016181">
    <property type="entry name" value="Acyl_CoA_acyltransferase"/>
</dbReference>
<dbReference type="InterPro" id="IPR002993">
    <property type="entry name" value="ODC_AZ"/>
</dbReference>
<protein>
    <recommendedName>
        <fullName evidence="4">Ornithine decarboxylase antizyme</fullName>
    </recommendedName>
</protein>
<feature type="non-terminal residue" evidence="6">
    <location>
        <position position="274"/>
    </location>
</feature>
<organism evidence="6 7">
    <name type="scientific">Erysiphe pulchra</name>
    <dbReference type="NCBI Taxonomy" id="225359"/>
    <lineage>
        <taxon>Eukaryota</taxon>
        <taxon>Fungi</taxon>
        <taxon>Dikarya</taxon>
        <taxon>Ascomycota</taxon>
        <taxon>Pezizomycotina</taxon>
        <taxon>Leotiomycetes</taxon>
        <taxon>Erysiphales</taxon>
        <taxon>Erysiphaceae</taxon>
        <taxon>Erysiphe</taxon>
    </lineage>
</organism>
<evidence type="ECO:0000256" key="3">
    <source>
        <dbReference type="ARBA" id="ARBA00011486"/>
    </source>
</evidence>
<dbReference type="PANTHER" id="PTHR10279:SF10">
    <property type="entry name" value="ORNITHINE DECARBOXYLASE ANTIZYME"/>
    <property type="match status" value="1"/>
</dbReference>
<dbReference type="STRING" id="225359.A0A2S4PJH6"/>
<gene>
    <name evidence="6" type="ORF">EPUL_005715</name>
</gene>
<dbReference type="OrthoDB" id="5959761at2759"/>
<dbReference type="Proteomes" id="UP000237438">
    <property type="component" value="Unassembled WGS sequence"/>
</dbReference>
<evidence type="ECO:0000256" key="4">
    <source>
        <dbReference type="ARBA" id="ARBA00017712"/>
    </source>
</evidence>
<keyword evidence="7" id="KW-1185">Reference proteome</keyword>
<comment type="similarity">
    <text evidence="2">Belongs to the ODC antizyme family.</text>
</comment>
<evidence type="ECO:0000256" key="5">
    <source>
        <dbReference type="ARBA" id="ARBA00022758"/>
    </source>
</evidence>
<proteinExistence type="inferred from homology"/>
<evidence type="ECO:0000256" key="2">
    <source>
        <dbReference type="ARBA" id="ARBA00008796"/>
    </source>
</evidence>
<comment type="subunit">
    <text evidence="3">Interacts with ODC and thereby sterically blocks ODC homodimerization.</text>
</comment>
<comment type="caution">
    <text evidence="6">The sequence shown here is derived from an EMBL/GenBank/DDBJ whole genome shotgun (WGS) entry which is preliminary data.</text>
</comment>
<evidence type="ECO:0000256" key="1">
    <source>
        <dbReference type="ARBA" id="ARBA00002307"/>
    </source>
</evidence>
<dbReference type="Pfam" id="PF02100">
    <property type="entry name" value="ODC_AZ"/>
    <property type="match status" value="1"/>
</dbReference>
<dbReference type="Gene3D" id="3.40.630.60">
    <property type="match status" value="1"/>
</dbReference>
<evidence type="ECO:0000313" key="7">
    <source>
        <dbReference type="Proteomes" id="UP000237438"/>
    </source>
</evidence>
<dbReference type="AlphaFoldDB" id="A0A2S4PJH6"/>
<dbReference type="GO" id="GO:0005737">
    <property type="term" value="C:cytoplasm"/>
    <property type="evidence" value="ECO:0007669"/>
    <property type="project" value="TreeGrafter"/>
</dbReference>
<evidence type="ECO:0000313" key="6">
    <source>
        <dbReference type="EMBL" id="POS82173.1"/>
    </source>
</evidence>
<comment type="function">
    <text evidence="1">Ornithine decarboxylase (ODC) antizyme protein that negatively regulates ODC activity and intracellular polyamine biosynthesis in response to increased intracellular polyamine levels. Binds to ODC monomers, inhibiting the assembly of the functional ODC homodimer, and targets the monomers for ubiquitin-independent proteolytic destruction by the 26S proteasome.</text>
</comment>
<reference evidence="6 7" key="1">
    <citation type="submission" date="2017-10" db="EMBL/GenBank/DDBJ databases">
        <title>Development of genomic resources for the powdery mildew, Erysiphe pulchra.</title>
        <authorList>
            <person name="Wadl P.A."/>
            <person name="Mack B.M."/>
            <person name="Moore G."/>
            <person name="Beltz S.B."/>
        </authorList>
    </citation>
    <scope>NUCLEOTIDE SEQUENCE [LARGE SCALE GENOMIC DNA]</scope>
    <source>
        <strain evidence="6">Cflorida</strain>
    </source>
</reference>
<dbReference type="GO" id="GO:0045732">
    <property type="term" value="P:positive regulation of protein catabolic process"/>
    <property type="evidence" value="ECO:0007669"/>
    <property type="project" value="TreeGrafter"/>
</dbReference>
<dbReference type="InterPro" id="IPR038581">
    <property type="entry name" value="ODC_AZ_sf"/>
</dbReference>
<name>A0A2S4PJH6_9PEZI</name>
<sequence>MAPINTAANDASNNYGTMKLKGILASAYCVDSSARLLGFHYSTSGVGAKGPSGFPEALGNTPGLKSPTSSPPLAYQSLANEQSIKSRLRQNNNRSGRKKIHSKGAAYNIREECERLFCETMKVTFLGEEGGSTDNGSYEMGAGTILGRNALKKKINWRDSNNIDAYFEMWDYIGGCNFRGFVGGRGEKQSLFIFFEKSTIHKDLKQGLMALIEFAEVVFDVPRIVLCLDRSIPENDVKPLLKSLSWVGFKPVSLEFLTHSTTVISTKWFFLGME</sequence>
<dbReference type="GO" id="GO:0075523">
    <property type="term" value="P:viral translational frameshifting"/>
    <property type="evidence" value="ECO:0007669"/>
    <property type="project" value="UniProtKB-KW"/>
</dbReference>
<dbReference type="EMBL" id="PEDP01003851">
    <property type="protein sequence ID" value="POS82173.1"/>
    <property type="molecule type" value="Genomic_DNA"/>
</dbReference>